<reference evidence="7 8" key="1">
    <citation type="submission" date="2018-05" db="EMBL/GenBank/DDBJ databases">
        <title>Rhodohalobacter halophilus gen. nov., sp. nov., a moderately halophilic member of the family Balneolaceae.</title>
        <authorList>
            <person name="Liu Z.-W."/>
        </authorList>
    </citation>
    <scope>NUCLEOTIDE SEQUENCE [LARGE SCALE GENOMIC DNA]</scope>
    <source>
        <strain evidence="7 8">8A47</strain>
    </source>
</reference>
<proteinExistence type="predicted"/>
<name>A0A316TQC6_9BACT</name>
<dbReference type="Pfam" id="PF00413">
    <property type="entry name" value="Peptidase_M10"/>
    <property type="match status" value="1"/>
</dbReference>
<feature type="domain" description="Peptidase M10 metallopeptidase" evidence="6">
    <location>
        <begin position="145"/>
        <end position="305"/>
    </location>
</feature>
<dbReference type="AlphaFoldDB" id="A0A316TQC6"/>
<dbReference type="OrthoDB" id="322519at2"/>
<evidence type="ECO:0000256" key="2">
    <source>
        <dbReference type="ARBA" id="ARBA00022723"/>
    </source>
</evidence>
<dbReference type="GO" id="GO:0008270">
    <property type="term" value="F:zinc ion binding"/>
    <property type="evidence" value="ECO:0007669"/>
    <property type="project" value="InterPro"/>
</dbReference>
<dbReference type="GO" id="GO:0006508">
    <property type="term" value="P:proteolysis"/>
    <property type="evidence" value="ECO:0007669"/>
    <property type="project" value="UniProtKB-KW"/>
</dbReference>
<keyword evidence="8" id="KW-1185">Reference proteome</keyword>
<sequence>MKPETSFYLSALIWIFLFSSAKGQGLNQNPAAGSCGEAVEWTIGSVDERFGLSKNELTGIVEEVTGLWSDAAGRDLFSFTPLQADSILTIHLIYSSQQSQFDEEDQLADSIRVLRQTFFPKQVSYRNQMATYRQALNRYHSQLTRYNRAIELYNESLARVQVSGARSAREQERLDQYKSEAERIRPVLEEAGRNAESEEQRLTDLADELNDLADHINELIYRQNRLLGTWTAFKKGSYTNIADRPKINIYQFDDPEQLKLVLAHEFGHALGIPHVENRLSVMYYRAEYQHTTPLQLTVEDIEALSETCEELRE</sequence>
<dbReference type="Proteomes" id="UP000245533">
    <property type="component" value="Unassembled WGS sequence"/>
</dbReference>
<keyword evidence="2" id="KW-0479">Metal-binding</keyword>
<evidence type="ECO:0000256" key="3">
    <source>
        <dbReference type="ARBA" id="ARBA00022801"/>
    </source>
</evidence>
<comment type="caution">
    <text evidence="7">The sequence shown here is derived from an EMBL/GenBank/DDBJ whole genome shotgun (WGS) entry which is preliminary data.</text>
</comment>
<keyword evidence="4" id="KW-0862">Zinc</keyword>
<dbReference type="InterPro" id="IPR001818">
    <property type="entry name" value="Pept_M10_metallopeptidase"/>
</dbReference>
<dbReference type="GO" id="GO:0004222">
    <property type="term" value="F:metalloendopeptidase activity"/>
    <property type="evidence" value="ECO:0007669"/>
    <property type="project" value="InterPro"/>
</dbReference>
<dbReference type="InterPro" id="IPR024079">
    <property type="entry name" value="MetalloPept_cat_dom_sf"/>
</dbReference>
<accession>A0A316TQC6</accession>
<evidence type="ECO:0000313" key="8">
    <source>
        <dbReference type="Proteomes" id="UP000245533"/>
    </source>
</evidence>
<dbReference type="RefSeq" id="WP_109646094.1">
    <property type="nucleotide sequence ID" value="NZ_QGGB01000005.1"/>
</dbReference>
<keyword evidence="5" id="KW-0175">Coiled coil</keyword>
<dbReference type="SUPFAM" id="SSF55486">
    <property type="entry name" value="Metalloproteases ('zincins'), catalytic domain"/>
    <property type="match status" value="1"/>
</dbReference>
<keyword evidence="3" id="KW-0378">Hydrolase</keyword>
<protein>
    <recommendedName>
        <fullName evidence="6">Peptidase M10 metallopeptidase domain-containing protein</fullName>
    </recommendedName>
</protein>
<gene>
    <name evidence="7" type="ORF">DDZ15_05915</name>
</gene>
<evidence type="ECO:0000313" key="7">
    <source>
        <dbReference type="EMBL" id="PWN06807.1"/>
    </source>
</evidence>
<evidence type="ECO:0000256" key="5">
    <source>
        <dbReference type="SAM" id="Coils"/>
    </source>
</evidence>
<dbReference type="GO" id="GO:0031012">
    <property type="term" value="C:extracellular matrix"/>
    <property type="evidence" value="ECO:0007669"/>
    <property type="project" value="InterPro"/>
</dbReference>
<dbReference type="EMBL" id="QGGB01000005">
    <property type="protein sequence ID" value="PWN06807.1"/>
    <property type="molecule type" value="Genomic_DNA"/>
</dbReference>
<evidence type="ECO:0000259" key="6">
    <source>
        <dbReference type="Pfam" id="PF00413"/>
    </source>
</evidence>
<keyword evidence="1" id="KW-0645">Protease</keyword>
<dbReference type="PROSITE" id="PS51257">
    <property type="entry name" value="PROKAR_LIPOPROTEIN"/>
    <property type="match status" value="1"/>
</dbReference>
<evidence type="ECO:0000256" key="1">
    <source>
        <dbReference type="ARBA" id="ARBA00022670"/>
    </source>
</evidence>
<organism evidence="7 8">
    <name type="scientific">Rhodohalobacter mucosus</name>
    <dbReference type="NCBI Taxonomy" id="2079485"/>
    <lineage>
        <taxon>Bacteria</taxon>
        <taxon>Pseudomonadati</taxon>
        <taxon>Balneolota</taxon>
        <taxon>Balneolia</taxon>
        <taxon>Balneolales</taxon>
        <taxon>Balneolaceae</taxon>
        <taxon>Rhodohalobacter</taxon>
    </lineage>
</organism>
<feature type="coiled-coil region" evidence="5">
    <location>
        <begin position="188"/>
        <end position="215"/>
    </location>
</feature>
<evidence type="ECO:0000256" key="4">
    <source>
        <dbReference type="ARBA" id="ARBA00022833"/>
    </source>
</evidence>
<dbReference type="Gene3D" id="3.40.390.10">
    <property type="entry name" value="Collagenase (Catalytic Domain)"/>
    <property type="match status" value="1"/>
</dbReference>